<reference evidence="1" key="2">
    <citation type="submission" date="2021-04" db="EMBL/GenBank/DDBJ databases">
        <authorList>
            <person name="Gilroy R."/>
        </authorList>
    </citation>
    <scope>NUCLEOTIDE SEQUENCE</scope>
    <source>
        <strain evidence="1">CHK187-11901</strain>
    </source>
</reference>
<dbReference type="AlphaFoldDB" id="A0A9D2SVH7"/>
<evidence type="ECO:0000313" key="1">
    <source>
        <dbReference type="EMBL" id="HJC35641.1"/>
    </source>
</evidence>
<dbReference type="Proteomes" id="UP000823896">
    <property type="component" value="Unassembled WGS sequence"/>
</dbReference>
<proteinExistence type="predicted"/>
<evidence type="ECO:0000313" key="2">
    <source>
        <dbReference type="Proteomes" id="UP000823896"/>
    </source>
</evidence>
<sequence>MKKKVEKFCRINDEKLEKDIQELQSYVDLLEERIKAVEDPNLFRKMKRLDRDARLMIHDLKSMKLLNHE</sequence>
<comment type="caution">
    <text evidence="1">The sequence shown here is derived from an EMBL/GenBank/DDBJ whole genome shotgun (WGS) entry which is preliminary data.</text>
</comment>
<organism evidence="1 2">
    <name type="scientific">Candidatus Merdibacter merdavium</name>
    <dbReference type="NCBI Taxonomy" id="2838692"/>
    <lineage>
        <taxon>Bacteria</taxon>
        <taxon>Bacillati</taxon>
        <taxon>Bacillota</taxon>
        <taxon>Erysipelotrichia</taxon>
        <taxon>Erysipelotrichales</taxon>
        <taxon>Erysipelotrichaceae</taxon>
        <taxon>Merdibacter</taxon>
    </lineage>
</organism>
<protein>
    <submittedName>
        <fullName evidence="1">Uncharacterized protein</fullName>
    </submittedName>
</protein>
<gene>
    <name evidence="1" type="ORF">H9702_00725</name>
</gene>
<reference evidence="1" key="1">
    <citation type="journal article" date="2021" name="PeerJ">
        <title>Extensive microbial diversity within the chicken gut microbiome revealed by metagenomics and culture.</title>
        <authorList>
            <person name="Gilroy R."/>
            <person name="Ravi A."/>
            <person name="Getino M."/>
            <person name="Pursley I."/>
            <person name="Horton D.L."/>
            <person name="Alikhan N.F."/>
            <person name="Baker D."/>
            <person name="Gharbi K."/>
            <person name="Hall N."/>
            <person name="Watson M."/>
            <person name="Adriaenssens E.M."/>
            <person name="Foster-Nyarko E."/>
            <person name="Jarju S."/>
            <person name="Secka A."/>
            <person name="Antonio M."/>
            <person name="Oren A."/>
            <person name="Chaudhuri R.R."/>
            <person name="La Ragione R."/>
            <person name="Hildebrand F."/>
            <person name="Pallen M.J."/>
        </authorList>
    </citation>
    <scope>NUCLEOTIDE SEQUENCE</scope>
    <source>
        <strain evidence="1">CHK187-11901</strain>
    </source>
</reference>
<dbReference type="EMBL" id="DWWM01000005">
    <property type="protein sequence ID" value="HJC35641.1"/>
    <property type="molecule type" value="Genomic_DNA"/>
</dbReference>
<name>A0A9D2SVH7_9FIRM</name>
<accession>A0A9D2SVH7</accession>